<evidence type="ECO:0000256" key="2">
    <source>
        <dbReference type="ARBA" id="ARBA00004508"/>
    </source>
</evidence>
<keyword evidence="6" id="KW-0418">Kinase</keyword>
<feature type="transmembrane region" description="Helical" evidence="9">
    <location>
        <begin position="185"/>
        <end position="209"/>
    </location>
</feature>
<keyword evidence="12" id="KW-0150">Chloroplast</keyword>
<dbReference type="PRINTS" id="PR00344">
    <property type="entry name" value="BCTRLSENSOR"/>
</dbReference>
<dbReference type="InterPro" id="IPR003660">
    <property type="entry name" value="HAMP_dom"/>
</dbReference>
<gene>
    <name evidence="12" type="primary">dfr</name>
    <name evidence="12" type="ORF">HV00480_47</name>
</gene>
<dbReference type="SMART" id="SM00388">
    <property type="entry name" value="HisKA"/>
    <property type="match status" value="1"/>
</dbReference>
<dbReference type="CDD" id="cd00130">
    <property type="entry name" value="PAS"/>
    <property type="match status" value="1"/>
</dbReference>
<dbReference type="EMBL" id="LT622867">
    <property type="protein sequence ID" value="SCW22102.1"/>
    <property type="molecule type" value="Genomic_DNA"/>
</dbReference>
<dbReference type="RefSeq" id="YP_009313848.1">
    <property type="nucleotide sequence ID" value="NC_031659.1"/>
</dbReference>
<protein>
    <recommendedName>
        <fullName evidence="8">Uncharacterized sensor-like histidine kinase ycf26</fullName>
        <ecNumber evidence="3">2.7.13.3</ecNumber>
    </recommendedName>
</protein>
<dbReference type="PROSITE" id="PS50885">
    <property type="entry name" value="HAMP"/>
    <property type="match status" value="1"/>
</dbReference>
<comment type="catalytic activity">
    <reaction evidence="1">
        <text>ATP + protein L-histidine = ADP + protein N-phospho-L-histidine.</text>
        <dbReference type="EC" id="2.7.13.3"/>
    </reaction>
</comment>
<dbReference type="SMART" id="SM00387">
    <property type="entry name" value="HATPase_c"/>
    <property type="match status" value="1"/>
</dbReference>
<keyword evidence="9" id="KW-1133">Transmembrane helix</keyword>
<evidence type="ECO:0000259" key="11">
    <source>
        <dbReference type="PROSITE" id="PS50885"/>
    </source>
</evidence>
<dbReference type="AlphaFoldDB" id="A0A1G4NTU2"/>
<dbReference type="InterPro" id="IPR036890">
    <property type="entry name" value="HATPase_C_sf"/>
</dbReference>
<dbReference type="SUPFAM" id="SSF55785">
    <property type="entry name" value="PYP-like sensor domain (PAS domain)"/>
    <property type="match status" value="1"/>
</dbReference>
<keyword evidence="12" id="KW-0934">Plastid</keyword>
<dbReference type="PANTHER" id="PTHR43711:SF13">
    <property type="entry name" value="DRUG SENSORY PROTEIN A"/>
    <property type="match status" value="1"/>
</dbReference>
<dbReference type="Gene3D" id="3.30.565.10">
    <property type="entry name" value="Histidine kinase-like ATPase, C-terminal domain"/>
    <property type="match status" value="1"/>
</dbReference>
<keyword evidence="9" id="KW-0472">Membrane</keyword>
<dbReference type="Gene3D" id="1.10.287.130">
    <property type="match status" value="1"/>
</dbReference>
<dbReference type="InterPro" id="IPR035965">
    <property type="entry name" value="PAS-like_dom_sf"/>
</dbReference>
<dbReference type="Gene3D" id="3.30.450.20">
    <property type="entry name" value="PAS domain"/>
    <property type="match status" value="1"/>
</dbReference>
<dbReference type="FunFam" id="1.10.287.130:FF:000001">
    <property type="entry name" value="Two-component sensor histidine kinase"/>
    <property type="match status" value="1"/>
</dbReference>
<dbReference type="SMART" id="SM00091">
    <property type="entry name" value="PAS"/>
    <property type="match status" value="1"/>
</dbReference>
<geneLocation type="chloroplast" evidence="12"/>
<dbReference type="InterPro" id="IPR004358">
    <property type="entry name" value="Sig_transdc_His_kin-like_C"/>
</dbReference>
<evidence type="ECO:0000256" key="7">
    <source>
        <dbReference type="ARBA" id="ARBA00023012"/>
    </source>
</evidence>
<evidence type="ECO:0000313" key="12">
    <source>
        <dbReference type="EMBL" id="SCW22102.1"/>
    </source>
</evidence>
<dbReference type="InterPro" id="IPR050736">
    <property type="entry name" value="Sensor_HK_Regulatory"/>
</dbReference>
<feature type="transmembrane region" description="Helical" evidence="9">
    <location>
        <begin position="12"/>
        <end position="39"/>
    </location>
</feature>
<dbReference type="Pfam" id="PF02518">
    <property type="entry name" value="HATPase_c"/>
    <property type="match status" value="1"/>
</dbReference>
<dbReference type="EC" id="2.7.13.3" evidence="3"/>
<evidence type="ECO:0000256" key="9">
    <source>
        <dbReference type="SAM" id="Phobius"/>
    </source>
</evidence>
<comment type="subcellular location">
    <subcellularLocation>
        <location evidence="2">Plastid</location>
        <location evidence="2">Chloroplast membrane</location>
        <topology evidence="2">Multi-pass membrane protein</topology>
    </subcellularLocation>
</comment>
<sequence length="640" mass="73496">MSKDFSKWFNCLDIYTRLLACTTVLISLFVSSIIYFITYSLHENLVINQVEVLNLTTEIVILYMYSTFNCIVSNDLFMILEKVYLTIQDIYYLVLVESSGQVIAAWPSNYFNTYTSLDCLQHIEMSRNIASNIHICLPYDQLWQPPDFIDIFISMLYPRSTWVYLHIGIKDDIGSLASISLVYTYLFTLFIFIVIWFASGSTILINFLMIRNAIQNIRLAISKICSGDFRISLSANSLGSLTELVSDFNDMAHRLEIYEKNNVQQLVLEKSKLELLLSIIADGLVLLDKEFKIVFINPAAKKNWKFLKACIIGNYFYEYLPGDLRGQIMPLLNELIKVNIKCNSFSNDMGYAKSLKVYLHNDTSNIFQLIMIPVMDTENQLLNCIGISIQDITNQIGLNEAKTQFISNVSHELRTPLFNIRSFLETLSEYNHTLSNKQKMEFLDIANQETHRLTNLVNDVLDLSRLESGFVDMLEPVEFHDIVPPIIQTSQLRARNKKVQLCFQICPNVTSVNGYPNLMTQVLSNLIGNSLKFTGVDGRILLKVYLTPKSSYMINEHEYKLKLRVEIIDEGTGIDELDQNRIFDRFVRLENNVHTLEGTGLGLSIVKNIVDKHRSHVNIYSESCIGSSFWFDLSILEKKS</sequence>
<dbReference type="InterPro" id="IPR003594">
    <property type="entry name" value="HATPase_dom"/>
</dbReference>
<dbReference type="PROSITE" id="PS50109">
    <property type="entry name" value="HIS_KIN"/>
    <property type="match status" value="1"/>
</dbReference>
<dbReference type="Pfam" id="PF00512">
    <property type="entry name" value="HisKA"/>
    <property type="match status" value="1"/>
</dbReference>
<keyword evidence="7" id="KW-0902">Two-component regulatory system</keyword>
<evidence type="ECO:0000256" key="5">
    <source>
        <dbReference type="ARBA" id="ARBA00022679"/>
    </source>
</evidence>
<dbReference type="GeneID" id="29999175"/>
<dbReference type="GO" id="GO:0031969">
    <property type="term" value="C:chloroplast membrane"/>
    <property type="evidence" value="ECO:0007669"/>
    <property type="project" value="UniProtKB-SubCell"/>
</dbReference>
<dbReference type="SUPFAM" id="SSF47384">
    <property type="entry name" value="Homodimeric domain of signal transducing histidine kinase"/>
    <property type="match status" value="1"/>
</dbReference>
<name>A0A1G4NTU2_9FLOR</name>
<evidence type="ECO:0000256" key="4">
    <source>
        <dbReference type="ARBA" id="ARBA00022553"/>
    </source>
</evidence>
<dbReference type="GO" id="GO:0000155">
    <property type="term" value="F:phosphorelay sensor kinase activity"/>
    <property type="evidence" value="ECO:0007669"/>
    <property type="project" value="InterPro"/>
</dbReference>
<feature type="domain" description="HAMP" evidence="11">
    <location>
        <begin position="208"/>
        <end position="260"/>
    </location>
</feature>
<dbReference type="PANTHER" id="PTHR43711">
    <property type="entry name" value="TWO-COMPONENT HISTIDINE KINASE"/>
    <property type="match status" value="1"/>
</dbReference>
<organism evidence="12">
    <name type="scientific">Hommersandiophycus borowitzkae</name>
    <dbReference type="NCBI Taxonomy" id="268573"/>
    <lineage>
        <taxon>Eukaryota</taxon>
        <taxon>Rhodophyta</taxon>
        <taxon>Florideophyceae</taxon>
        <taxon>Nemaliophycidae</taxon>
        <taxon>Nemaliales</taxon>
        <taxon>Liagoraceae</taxon>
        <taxon>Hommersandiophycus</taxon>
    </lineage>
</organism>
<dbReference type="SUPFAM" id="SSF55874">
    <property type="entry name" value="ATPase domain of HSP90 chaperone/DNA topoisomerase II/histidine kinase"/>
    <property type="match status" value="1"/>
</dbReference>
<evidence type="ECO:0000259" key="10">
    <source>
        <dbReference type="PROSITE" id="PS50109"/>
    </source>
</evidence>
<keyword evidence="5" id="KW-0808">Transferase</keyword>
<accession>A0A1G4NTU2</accession>
<proteinExistence type="predicted"/>
<evidence type="ECO:0000256" key="6">
    <source>
        <dbReference type="ARBA" id="ARBA00022777"/>
    </source>
</evidence>
<evidence type="ECO:0000256" key="3">
    <source>
        <dbReference type="ARBA" id="ARBA00012438"/>
    </source>
</evidence>
<reference evidence="12" key="1">
    <citation type="submission" date="2016-10" db="EMBL/GenBank/DDBJ databases">
        <title>Chloroplast genomes as a tool to resolve red algal phylogenies: a case study in the Nemaliales.</title>
        <authorList>
            <person name="Costa J.F."/>
            <person name="Lin S.M."/>
            <person name="Macaya E.C."/>
            <person name="Fernandez-Garcia C."/>
            <person name="Verbruggen H."/>
        </authorList>
    </citation>
    <scope>NUCLEOTIDE SEQUENCE</scope>
    <source>
        <strain evidence="12">HV00480</strain>
    </source>
</reference>
<evidence type="ECO:0000256" key="8">
    <source>
        <dbReference type="ARBA" id="ARBA00069102"/>
    </source>
</evidence>
<feature type="domain" description="Histidine kinase" evidence="10">
    <location>
        <begin position="408"/>
        <end position="637"/>
    </location>
</feature>
<dbReference type="InterPro" id="IPR036097">
    <property type="entry name" value="HisK_dim/P_sf"/>
</dbReference>
<evidence type="ECO:0000256" key="1">
    <source>
        <dbReference type="ARBA" id="ARBA00000085"/>
    </source>
</evidence>
<dbReference type="InterPro" id="IPR005467">
    <property type="entry name" value="His_kinase_dom"/>
</dbReference>
<dbReference type="CDD" id="cd06225">
    <property type="entry name" value="HAMP"/>
    <property type="match status" value="1"/>
</dbReference>
<dbReference type="InterPro" id="IPR000014">
    <property type="entry name" value="PAS"/>
</dbReference>
<dbReference type="CDD" id="cd00082">
    <property type="entry name" value="HisKA"/>
    <property type="match status" value="1"/>
</dbReference>
<reference evidence="12" key="2">
    <citation type="submission" date="2016-10" db="EMBL/GenBank/DDBJ databases">
        <authorList>
            <person name="de Groot N.N."/>
        </authorList>
    </citation>
    <scope>NUCLEOTIDE SEQUENCE</scope>
    <source>
        <strain evidence="12">HV00480</strain>
    </source>
</reference>
<dbReference type="InterPro" id="IPR003661">
    <property type="entry name" value="HisK_dim/P_dom"/>
</dbReference>
<keyword evidence="9" id="KW-0812">Transmembrane</keyword>
<keyword evidence="4" id="KW-0597">Phosphoprotein</keyword>